<gene>
    <name evidence="3" type="ORF">AAHA92_23820</name>
</gene>
<organism evidence="3 4">
    <name type="scientific">Salvia divinorum</name>
    <name type="common">Maria pastora</name>
    <name type="synonym">Diviner's sage</name>
    <dbReference type="NCBI Taxonomy" id="28513"/>
    <lineage>
        <taxon>Eukaryota</taxon>
        <taxon>Viridiplantae</taxon>
        <taxon>Streptophyta</taxon>
        <taxon>Embryophyta</taxon>
        <taxon>Tracheophyta</taxon>
        <taxon>Spermatophyta</taxon>
        <taxon>Magnoliopsida</taxon>
        <taxon>eudicotyledons</taxon>
        <taxon>Gunneridae</taxon>
        <taxon>Pentapetalae</taxon>
        <taxon>asterids</taxon>
        <taxon>lamiids</taxon>
        <taxon>Lamiales</taxon>
        <taxon>Lamiaceae</taxon>
        <taxon>Nepetoideae</taxon>
        <taxon>Mentheae</taxon>
        <taxon>Salviinae</taxon>
        <taxon>Salvia</taxon>
        <taxon>Salvia subgen. Calosphace</taxon>
    </lineage>
</organism>
<evidence type="ECO:0008006" key="5">
    <source>
        <dbReference type="Google" id="ProtNLM"/>
    </source>
</evidence>
<proteinExistence type="predicted"/>
<feature type="region of interest" description="Disordered" evidence="1">
    <location>
        <begin position="1"/>
        <end position="40"/>
    </location>
</feature>
<evidence type="ECO:0000313" key="3">
    <source>
        <dbReference type="EMBL" id="KAL1547330.1"/>
    </source>
</evidence>
<feature type="compositionally biased region" description="Acidic residues" evidence="1">
    <location>
        <begin position="11"/>
        <end position="21"/>
    </location>
</feature>
<dbReference type="AlphaFoldDB" id="A0ABD1GT72"/>
<evidence type="ECO:0000313" key="4">
    <source>
        <dbReference type="Proteomes" id="UP001567538"/>
    </source>
</evidence>
<dbReference type="PANTHER" id="PTHR38937:SF2">
    <property type="entry name" value="MEMBRANE PROTEIN OF ER BODY-LIKE PROTEIN ISOFORM X1"/>
    <property type="match status" value="1"/>
</dbReference>
<accession>A0ABD1GT72</accession>
<keyword evidence="2" id="KW-1133">Transmembrane helix</keyword>
<feature type="region of interest" description="Disordered" evidence="1">
    <location>
        <begin position="841"/>
        <end position="873"/>
    </location>
</feature>
<feature type="transmembrane region" description="Helical" evidence="2">
    <location>
        <begin position="1214"/>
        <end position="1235"/>
    </location>
</feature>
<feature type="region of interest" description="Disordered" evidence="1">
    <location>
        <begin position="464"/>
        <end position="491"/>
    </location>
</feature>
<feature type="compositionally biased region" description="Low complexity" evidence="1">
    <location>
        <begin position="345"/>
        <end position="362"/>
    </location>
</feature>
<keyword evidence="4" id="KW-1185">Reference proteome</keyword>
<comment type="caution">
    <text evidence="3">The sequence shown here is derived from an EMBL/GenBank/DDBJ whole genome shotgun (WGS) entry which is preliminary data.</text>
</comment>
<feature type="transmembrane region" description="Helical" evidence="2">
    <location>
        <begin position="1146"/>
        <end position="1170"/>
    </location>
</feature>
<name>A0ABD1GT72_SALDI</name>
<feature type="region of interest" description="Disordered" evidence="1">
    <location>
        <begin position="273"/>
        <end position="297"/>
    </location>
</feature>
<protein>
    <recommendedName>
        <fullName evidence="5">Membrane protein of ER body-like protein</fullName>
    </recommendedName>
</protein>
<feature type="region of interest" description="Disordered" evidence="1">
    <location>
        <begin position="619"/>
        <end position="641"/>
    </location>
</feature>
<evidence type="ECO:0000256" key="1">
    <source>
        <dbReference type="SAM" id="MobiDB-lite"/>
    </source>
</evidence>
<keyword evidence="2" id="KW-0472">Membrane</keyword>
<dbReference type="EMBL" id="JBEAFC010000008">
    <property type="protein sequence ID" value="KAL1547330.1"/>
    <property type="molecule type" value="Genomic_DNA"/>
</dbReference>
<feature type="compositionally biased region" description="Low complexity" evidence="1">
    <location>
        <begin position="280"/>
        <end position="297"/>
    </location>
</feature>
<feature type="region of interest" description="Disordered" evidence="1">
    <location>
        <begin position="206"/>
        <end position="227"/>
    </location>
</feature>
<dbReference type="Proteomes" id="UP001567538">
    <property type="component" value="Unassembled WGS sequence"/>
</dbReference>
<dbReference type="PANTHER" id="PTHR38937">
    <property type="entry name" value="MEMBRANE PROTEIN OF ER BODY-LIKE PROTEIN"/>
    <property type="match status" value="1"/>
</dbReference>
<feature type="compositionally biased region" description="Low complexity" evidence="1">
    <location>
        <begin position="214"/>
        <end position="227"/>
    </location>
</feature>
<feature type="region of interest" description="Disordered" evidence="1">
    <location>
        <begin position="336"/>
        <end position="362"/>
    </location>
</feature>
<reference evidence="3 4" key="1">
    <citation type="submission" date="2024-06" db="EMBL/GenBank/DDBJ databases">
        <title>A chromosome level genome sequence of Diviner's sage (Salvia divinorum).</title>
        <authorList>
            <person name="Ford S.A."/>
            <person name="Ro D.-K."/>
            <person name="Ness R.W."/>
            <person name="Phillips M.A."/>
        </authorList>
    </citation>
    <scope>NUCLEOTIDE SEQUENCE [LARGE SCALE GENOMIC DNA]</scope>
    <source>
        <strain evidence="3">SAF-2024a</strain>
        <tissue evidence="3">Leaf</tissue>
    </source>
</reference>
<feature type="compositionally biased region" description="Low complexity" evidence="1">
    <location>
        <begin position="408"/>
        <end position="426"/>
    </location>
</feature>
<feature type="compositionally biased region" description="Basic and acidic residues" evidence="1">
    <location>
        <begin position="1"/>
        <end position="10"/>
    </location>
</feature>
<feature type="compositionally biased region" description="Low complexity" evidence="1">
    <location>
        <begin position="473"/>
        <end position="484"/>
    </location>
</feature>
<keyword evidence="2" id="KW-0812">Transmembrane</keyword>
<evidence type="ECO:0000256" key="2">
    <source>
        <dbReference type="SAM" id="Phobius"/>
    </source>
</evidence>
<feature type="region of interest" description="Disordered" evidence="1">
    <location>
        <begin position="401"/>
        <end position="426"/>
    </location>
</feature>
<feature type="transmembrane region" description="Helical" evidence="2">
    <location>
        <begin position="1182"/>
        <end position="1202"/>
    </location>
</feature>
<sequence length="1269" mass="137418">MEKEEHKLEELAEVEEQEAEETTPLVRNSRNGGDDSKILPKYGVEINGGVSNGASQNENEELIIPADNQKMEEIDWVLENEAINGGEESEKKVLENGAEAINGGKNSKANLVFHDKAEGVWKCRICTWTYGNGSVCVESVDGIQNHKLTNIKTFNFVYEGVGVNPIPAYICKTLILEDPARTKHDVSSLDPVIQFNVASVINNQQGEEGKEDGVLSSGGLPSESSSQEGVDSISTYIIREPFLKGPAIYAISSLDPVIQLSGALVINNQHEEEDKENGILSSDALSSDSSSQEGVDSTSTYIIREPFLKGPPEHVVTSLDPVIQLNGASVINNQHEEEDKENGISSSDALSSDSSSQEGVDSTSTYIIREPFLKGPAIYAISSLDPVIQLNGASVINNQHEEEDKENGVSSSDVLSSESSSQEGVDSISTYIIREPFLKGPAEHVVSSLDPQLNGASVINNQHEEEDKENGISSSDALSSDSSSQEGVNSTSTYLIREPILKGPAKYIVPSLEFNGASEISNQSEEIEKNSISETIRGPSKEIESEETELINEDDLEITESEVERVIRKQTTHDLYCPNCKSCITKRVILSKRKRRIMIPDEEVKRPKTETVAVGTVSEDQVHQEGDVGNDETQTQPIDEDDHDRCPAIFRCLSCFSIFIPTGDGFQLFRSFGGRSGKENARDGQTPDVKKSWFDIFKPNRQKTLVEEGNSSETNVQQVSSAIPSSSPARVSGWPLVLQDTAPPARAPARLKGTTADEIRDLKLPLLVDELDAVLPTDQQTEPKPSREFQTIRDKDVVQLPQPSVSTAEHADGTLISVSIPHTEQDIKATIVTTSILDSINVDSRSSDSGNSSETKVQQVSLAIPSSSPARAPARLKGTTAEAAAHEDRDLKLPLLDKLDAVLAADQQTEPKPIREVQTIQDNDIVQLPQPSVDADATLISVSIPHNEQDVRATIVTTSILDSRNVDSSIDTGEVYPAEVPQKVTTTTTVDFRHDMPLRTSIISDIGDAPSAQGVGNDTRITIIDTHPVTTITLPTVSQSGTQTSAAEREGLGAREERKVEVIKSIVYGGLAETMTSLSVVASAAGGGASTLNVFTLGAANLIGGLFIIAHNLWDLRCDRPEEQLSNEVTEQADRYRQLLGRRQNFALHAFVAIIAYIVFGLVPPVVYGFSFRGSDDKQMKLLMVAAASLVCILVLTVGKAYVQRPPKPYLQTVMTFLIVGISVSGVSYAAGGLVERLLEKLGLFEPSSAAANLLVPEMRSVGSGWASY</sequence>
<dbReference type="InterPro" id="IPR052843">
    <property type="entry name" value="ER_body_metal_sequester"/>
</dbReference>